<feature type="compositionally biased region" description="Basic and acidic residues" evidence="6">
    <location>
        <begin position="110"/>
        <end position="128"/>
    </location>
</feature>
<feature type="region of interest" description="Disordered" evidence="6">
    <location>
        <begin position="63"/>
        <end position="87"/>
    </location>
</feature>
<feature type="transmembrane region" description="Helical" evidence="7">
    <location>
        <begin position="39"/>
        <end position="57"/>
    </location>
</feature>
<evidence type="ECO:0000256" key="6">
    <source>
        <dbReference type="SAM" id="MobiDB-lite"/>
    </source>
</evidence>
<evidence type="ECO:0000256" key="4">
    <source>
        <dbReference type="ARBA" id="ARBA00022989"/>
    </source>
</evidence>
<accession>A0ABV5D3H0</accession>
<dbReference type="Pfam" id="PF13396">
    <property type="entry name" value="PLDc_N"/>
    <property type="match status" value="1"/>
</dbReference>
<name>A0ABV5D3H0_9ACTN</name>
<evidence type="ECO:0000313" key="9">
    <source>
        <dbReference type="EMBL" id="MFB6397533.1"/>
    </source>
</evidence>
<evidence type="ECO:0000256" key="3">
    <source>
        <dbReference type="ARBA" id="ARBA00022692"/>
    </source>
</evidence>
<keyword evidence="4 7" id="KW-1133">Transmembrane helix</keyword>
<comment type="subcellular location">
    <subcellularLocation>
        <location evidence="1">Cell membrane</location>
        <topology evidence="1">Multi-pass membrane protein</topology>
    </subcellularLocation>
</comment>
<keyword evidence="2" id="KW-1003">Cell membrane</keyword>
<evidence type="ECO:0000256" key="1">
    <source>
        <dbReference type="ARBA" id="ARBA00004651"/>
    </source>
</evidence>
<evidence type="ECO:0000256" key="7">
    <source>
        <dbReference type="SAM" id="Phobius"/>
    </source>
</evidence>
<dbReference type="InterPro" id="IPR027379">
    <property type="entry name" value="CLS_N"/>
</dbReference>
<keyword evidence="10" id="KW-1185">Reference proteome</keyword>
<keyword evidence="5 7" id="KW-0472">Membrane</keyword>
<gene>
    <name evidence="9" type="ORF">AAFH96_31240</name>
</gene>
<comment type="caution">
    <text evidence="9">The sequence shown here is derived from an EMBL/GenBank/DDBJ whole genome shotgun (WGS) entry which is preliminary data.</text>
</comment>
<evidence type="ECO:0000259" key="8">
    <source>
        <dbReference type="Pfam" id="PF13396"/>
    </source>
</evidence>
<dbReference type="PROSITE" id="PS51257">
    <property type="entry name" value="PROKAR_LIPOPROTEIN"/>
    <property type="match status" value="1"/>
</dbReference>
<sequence length="140" mass="16023">MARLFLFLFVAHVALAAAALISCLTPEKTEIRALPRAVWILLILFVPLLGPAAYFWAGRPARPDARPVVERPRPLAPEDDPEFLRSLEAEQARQDREMFQRWEEDLRRREGDLRRQAGEQESDVRRPAGEQPRGDATPEN</sequence>
<organism evidence="9 10">
    <name type="scientific">Polymorphospora lycopeni</name>
    <dbReference type="NCBI Taxonomy" id="3140240"/>
    <lineage>
        <taxon>Bacteria</taxon>
        <taxon>Bacillati</taxon>
        <taxon>Actinomycetota</taxon>
        <taxon>Actinomycetes</taxon>
        <taxon>Micromonosporales</taxon>
        <taxon>Micromonosporaceae</taxon>
        <taxon>Polymorphospora</taxon>
    </lineage>
</organism>
<protein>
    <submittedName>
        <fullName evidence="9">PLD nuclease N-terminal domain-containing protein</fullName>
    </submittedName>
</protein>
<feature type="domain" description="Cardiolipin synthase N-terminal" evidence="8">
    <location>
        <begin position="14"/>
        <end position="59"/>
    </location>
</feature>
<dbReference type="EMBL" id="JBCGDC010000150">
    <property type="protein sequence ID" value="MFB6397533.1"/>
    <property type="molecule type" value="Genomic_DNA"/>
</dbReference>
<dbReference type="RefSeq" id="WP_364208367.1">
    <property type="nucleotide sequence ID" value="NZ_JBCGDC010000150.1"/>
</dbReference>
<proteinExistence type="predicted"/>
<evidence type="ECO:0000256" key="2">
    <source>
        <dbReference type="ARBA" id="ARBA00022475"/>
    </source>
</evidence>
<evidence type="ECO:0000313" key="10">
    <source>
        <dbReference type="Proteomes" id="UP001582793"/>
    </source>
</evidence>
<dbReference type="Proteomes" id="UP001582793">
    <property type="component" value="Unassembled WGS sequence"/>
</dbReference>
<evidence type="ECO:0000256" key="5">
    <source>
        <dbReference type="ARBA" id="ARBA00023136"/>
    </source>
</evidence>
<reference evidence="9 10" key="1">
    <citation type="submission" date="2024-04" db="EMBL/GenBank/DDBJ databases">
        <title>Polymorphospora sp. isolated from Baiyangdian Lake in Xiong'an New Area.</title>
        <authorList>
            <person name="Zhang X."/>
            <person name="Liu J."/>
        </authorList>
    </citation>
    <scope>NUCLEOTIDE SEQUENCE [LARGE SCALE GENOMIC DNA]</scope>
    <source>
        <strain evidence="9 10">2-325</strain>
    </source>
</reference>
<feature type="compositionally biased region" description="Basic and acidic residues" evidence="6">
    <location>
        <begin position="63"/>
        <end position="73"/>
    </location>
</feature>
<keyword evidence="3 7" id="KW-0812">Transmembrane</keyword>
<feature type="region of interest" description="Disordered" evidence="6">
    <location>
        <begin position="110"/>
        <end position="140"/>
    </location>
</feature>